<proteinExistence type="predicted"/>
<accession>A0ABD3R8P4</accession>
<organism evidence="3 4">
    <name type="scientific">Penstemon smallii</name>
    <dbReference type="NCBI Taxonomy" id="265156"/>
    <lineage>
        <taxon>Eukaryota</taxon>
        <taxon>Viridiplantae</taxon>
        <taxon>Streptophyta</taxon>
        <taxon>Embryophyta</taxon>
        <taxon>Tracheophyta</taxon>
        <taxon>Spermatophyta</taxon>
        <taxon>Magnoliopsida</taxon>
        <taxon>eudicotyledons</taxon>
        <taxon>Gunneridae</taxon>
        <taxon>Pentapetalae</taxon>
        <taxon>asterids</taxon>
        <taxon>lamiids</taxon>
        <taxon>Lamiales</taxon>
        <taxon>Plantaginaceae</taxon>
        <taxon>Cheloneae</taxon>
        <taxon>Penstemon</taxon>
    </lineage>
</organism>
<evidence type="ECO:0000259" key="2">
    <source>
        <dbReference type="Pfam" id="PF01476"/>
    </source>
</evidence>
<evidence type="ECO:0000256" key="1">
    <source>
        <dbReference type="SAM" id="SignalP"/>
    </source>
</evidence>
<feature type="signal peptide" evidence="1">
    <location>
        <begin position="1"/>
        <end position="26"/>
    </location>
</feature>
<sequence>MALAEAISWYASLLLALMFILNISCCEPVERGDLLDFTDHSSDHDVVFVERPCDEIYVVKEGKTLHTISNKYGEPYIVEENPHIHDPDDVFPGLVIKITSFSNRIGS</sequence>
<name>A0ABD3R8P4_9LAMI</name>
<dbReference type="EMBL" id="JBJXBP010000228">
    <property type="protein sequence ID" value="KAL3809168.1"/>
    <property type="molecule type" value="Genomic_DNA"/>
</dbReference>
<protein>
    <recommendedName>
        <fullName evidence="2">LysM domain-containing protein</fullName>
    </recommendedName>
</protein>
<dbReference type="CDD" id="cd00118">
    <property type="entry name" value="LysM"/>
    <property type="match status" value="1"/>
</dbReference>
<dbReference type="PANTHER" id="PTHR33648">
    <property type="entry name" value="EMBRYO SAC 1"/>
    <property type="match status" value="1"/>
</dbReference>
<keyword evidence="1" id="KW-0732">Signal</keyword>
<dbReference type="InterPro" id="IPR018392">
    <property type="entry name" value="LysM"/>
</dbReference>
<reference evidence="3 4" key="1">
    <citation type="submission" date="2024-12" db="EMBL/GenBank/DDBJ databases">
        <title>The unique morphological basis and parallel evolutionary history of personate flowers in Penstemon.</title>
        <authorList>
            <person name="Depatie T.H."/>
            <person name="Wessinger C.A."/>
        </authorList>
    </citation>
    <scope>NUCLEOTIDE SEQUENCE [LARGE SCALE GENOMIC DNA]</scope>
    <source>
        <strain evidence="3">WTNN_2</strain>
        <tissue evidence="3">Leaf</tissue>
    </source>
</reference>
<evidence type="ECO:0000313" key="3">
    <source>
        <dbReference type="EMBL" id="KAL3809168.1"/>
    </source>
</evidence>
<dbReference type="Proteomes" id="UP001634393">
    <property type="component" value="Unassembled WGS sequence"/>
</dbReference>
<dbReference type="PANTHER" id="PTHR33648:SF33">
    <property type="entry name" value="PEPTIDOGLYCAN-BINDING LYSM DOMAIN PROTEIN"/>
    <property type="match status" value="1"/>
</dbReference>
<dbReference type="InterPro" id="IPR036779">
    <property type="entry name" value="LysM_dom_sf"/>
</dbReference>
<gene>
    <name evidence="3" type="ORF">ACJIZ3_000146</name>
</gene>
<keyword evidence="4" id="KW-1185">Reference proteome</keyword>
<dbReference type="AlphaFoldDB" id="A0ABD3R8P4"/>
<feature type="domain" description="LysM" evidence="2">
    <location>
        <begin position="57"/>
        <end position="99"/>
    </location>
</feature>
<evidence type="ECO:0000313" key="4">
    <source>
        <dbReference type="Proteomes" id="UP001634393"/>
    </source>
</evidence>
<comment type="caution">
    <text evidence="3">The sequence shown here is derived from an EMBL/GenBank/DDBJ whole genome shotgun (WGS) entry which is preliminary data.</text>
</comment>
<dbReference type="Pfam" id="PF01476">
    <property type="entry name" value="LysM"/>
    <property type="match status" value="1"/>
</dbReference>
<feature type="chain" id="PRO_5044840422" description="LysM domain-containing protein" evidence="1">
    <location>
        <begin position="27"/>
        <end position="107"/>
    </location>
</feature>
<dbReference type="Gene3D" id="3.10.350.10">
    <property type="entry name" value="LysM domain"/>
    <property type="match status" value="1"/>
</dbReference>